<dbReference type="GeneID" id="111109352"/>
<feature type="region of interest" description="Disordered" evidence="5">
    <location>
        <begin position="629"/>
        <end position="869"/>
    </location>
</feature>
<dbReference type="InterPro" id="IPR047157">
    <property type="entry name" value="PHRF1/Atg35"/>
</dbReference>
<keyword evidence="8" id="KW-1185">Reference proteome</keyword>
<feature type="compositionally biased region" description="Basic residues" evidence="5">
    <location>
        <begin position="1085"/>
        <end position="1104"/>
    </location>
</feature>
<dbReference type="InterPro" id="IPR001841">
    <property type="entry name" value="Znf_RING"/>
</dbReference>
<feature type="compositionally biased region" description="Polar residues" evidence="5">
    <location>
        <begin position="731"/>
        <end position="746"/>
    </location>
</feature>
<feature type="compositionally biased region" description="Polar residues" evidence="5">
    <location>
        <begin position="758"/>
        <end position="768"/>
    </location>
</feature>
<dbReference type="RefSeq" id="XP_022301142.1">
    <property type="nucleotide sequence ID" value="XM_022445434.1"/>
</dbReference>
<dbReference type="Proteomes" id="UP000694844">
    <property type="component" value="Chromosome 1"/>
</dbReference>
<feature type="compositionally biased region" description="Basic and acidic residues" evidence="5">
    <location>
        <begin position="954"/>
        <end position="991"/>
    </location>
</feature>
<dbReference type="InterPro" id="IPR019786">
    <property type="entry name" value="Zinc_finger_PHD-type_CS"/>
</dbReference>
<feature type="compositionally biased region" description="Basic and acidic residues" evidence="5">
    <location>
        <begin position="1317"/>
        <end position="1347"/>
    </location>
</feature>
<feature type="compositionally biased region" description="Basic residues" evidence="5">
    <location>
        <begin position="1704"/>
        <end position="1716"/>
    </location>
</feature>
<dbReference type="SMART" id="SM00249">
    <property type="entry name" value="PHD"/>
    <property type="match status" value="1"/>
</dbReference>
<dbReference type="PROSITE" id="PS00518">
    <property type="entry name" value="ZF_RING_1"/>
    <property type="match status" value="1"/>
</dbReference>
<feature type="compositionally biased region" description="Basic and acidic residues" evidence="5">
    <location>
        <begin position="1"/>
        <end position="16"/>
    </location>
</feature>
<dbReference type="CDD" id="cd15536">
    <property type="entry name" value="PHD_PHRF1"/>
    <property type="match status" value="1"/>
</dbReference>
<gene>
    <name evidence="9" type="primary">LOC111109352</name>
</gene>
<feature type="compositionally biased region" description="Basic residues" evidence="5">
    <location>
        <begin position="992"/>
        <end position="1033"/>
    </location>
</feature>
<feature type="compositionally biased region" description="Basic and acidic residues" evidence="5">
    <location>
        <begin position="561"/>
        <end position="571"/>
    </location>
</feature>
<protein>
    <submittedName>
        <fullName evidence="9">PHD and RING finger domain-containing protein 1-like isoform X1</fullName>
    </submittedName>
</protein>
<evidence type="ECO:0000259" key="7">
    <source>
        <dbReference type="PROSITE" id="PS50089"/>
    </source>
</evidence>
<dbReference type="Pfam" id="PF13639">
    <property type="entry name" value="zf-RING_2"/>
    <property type="match status" value="1"/>
</dbReference>
<proteinExistence type="predicted"/>
<feature type="region of interest" description="Disordered" evidence="5">
    <location>
        <begin position="1681"/>
        <end position="1738"/>
    </location>
</feature>
<dbReference type="SMART" id="SM00184">
    <property type="entry name" value="RING"/>
    <property type="match status" value="2"/>
</dbReference>
<feature type="compositionally biased region" description="Basic and acidic residues" evidence="5">
    <location>
        <begin position="795"/>
        <end position="832"/>
    </location>
</feature>
<dbReference type="OrthoDB" id="1935339at2759"/>
<dbReference type="InterPro" id="IPR017907">
    <property type="entry name" value="Znf_RING_CS"/>
</dbReference>
<feature type="region of interest" description="Disordered" evidence="5">
    <location>
        <begin position="558"/>
        <end position="596"/>
    </location>
</feature>
<feature type="compositionally biased region" description="Polar residues" evidence="5">
    <location>
        <begin position="465"/>
        <end position="475"/>
    </location>
</feature>
<feature type="compositionally biased region" description="Basic and acidic residues" evidence="5">
    <location>
        <begin position="769"/>
        <end position="785"/>
    </location>
</feature>
<dbReference type="Gene3D" id="3.30.40.10">
    <property type="entry name" value="Zinc/RING finger domain, C3HC4 (zinc finger)"/>
    <property type="match status" value="2"/>
</dbReference>
<feature type="compositionally biased region" description="Basic residues" evidence="5">
    <location>
        <begin position="327"/>
        <end position="398"/>
    </location>
</feature>
<feature type="region of interest" description="Disordered" evidence="5">
    <location>
        <begin position="889"/>
        <end position="1200"/>
    </location>
</feature>
<evidence type="ECO:0000256" key="4">
    <source>
        <dbReference type="PROSITE-ProRule" id="PRU00175"/>
    </source>
</evidence>
<feature type="compositionally biased region" description="Basic residues" evidence="5">
    <location>
        <begin position="1172"/>
        <end position="1181"/>
    </location>
</feature>
<keyword evidence="3" id="KW-0862">Zinc</keyword>
<dbReference type="PROSITE" id="PS50089">
    <property type="entry name" value="ZF_RING_2"/>
    <property type="match status" value="1"/>
</dbReference>
<reference evidence="9" key="2">
    <citation type="submission" date="2025-08" db="UniProtKB">
        <authorList>
            <consortium name="RefSeq"/>
        </authorList>
    </citation>
    <scope>IDENTIFICATION</scope>
    <source>
        <tissue evidence="9">Whole sample</tissue>
    </source>
</reference>
<dbReference type="InterPro" id="IPR011011">
    <property type="entry name" value="Znf_FYVE_PHD"/>
</dbReference>
<feature type="domain" description="PHD-type" evidence="6">
    <location>
        <begin position="173"/>
        <end position="223"/>
    </location>
</feature>
<evidence type="ECO:0000256" key="2">
    <source>
        <dbReference type="ARBA" id="ARBA00022771"/>
    </source>
</evidence>
<organism evidence="8 9">
    <name type="scientific">Crassostrea virginica</name>
    <name type="common">Eastern oyster</name>
    <dbReference type="NCBI Taxonomy" id="6565"/>
    <lineage>
        <taxon>Eukaryota</taxon>
        <taxon>Metazoa</taxon>
        <taxon>Spiralia</taxon>
        <taxon>Lophotrochozoa</taxon>
        <taxon>Mollusca</taxon>
        <taxon>Bivalvia</taxon>
        <taxon>Autobranchia</taxon>
        <taxon>Pteriomorphia</taxon>
        <taxon>Ostreida</taxon>
        <taxon>Ostreoidea</taxon>
        <taxon>Ostreidae</taxon>
        <taxon>Crassostrea</taxon>
    </lineage>
</organism>
<feature type="region of interest" description="Disordered" evidence="5">
    <location>
        <begin position="1317"/>
        <end position="1355"/>
    </location>
</feature>
<feature type="region of interest" description="Disordered" evidence="5">
    <location>
        <begin position="1"/>
        <end position="92"/>
    </location>
</feature>
<feature type="compositionally biased region" description="Polar residues" evidence="5">
    <location>
        <begin position="1684"/>
        <end position="1696"/>
    </location>
</feature>
<keyword evidence="2 4" id="KW-0863">Zinc-finger</keyword>
<dbReference type="GO" id="GO:0008270">
    <property type="term" value="F:zinc ion binding"/>
    <property type="evidence" value="ECO:0007669"/>
    <property type="project" value="UniProtKB-KW"/>
</dbReference>
<dbReference type="PROSITE" id="PS50016">
    <property type="entry name" value="ZF_PHD_2"/>
    <property type="match status" value="1"/>
</dbReference>
<feature type="region of interest" description="Disordered" evidence="5">
    <location>
        <begin position="1233"/>
        <end position="1265"/>
    </location>
</feature>
<feature type="compositionally biased region" description="Basic and acidic residues" evidence="5">
    <location>
        <begin position="701"/>
        <end position="728"/>
    </location>
</feature>
<feature type="compositionally biased region" description="Acidic residues" evidence="5">
    <location>
        <begin position="629"/>
        <end position="638"/>
    </location>
</feature>
<evidence type="ECO:0000256" key="1">
    <source>
        <dbReference type="ARBA" id="ARBA00022723"/>
    </source>
</evidence>
<feature type="domain" description="RING-type" evidence="7">
    <location>
        <begin position="96"/>
        <end position="137"/>
    </location>
</feature>
<feature type="region of interest" description="Disordered" evidence="5">
    <location>
        <begin position="462"/>
        <end position="484"/>
    </location>
</feature>
<feature type="compositionally biased region" description="Basic and acidic residues" evidence="5">
    <location>
        <begin position="1717"/>
        <end position="1731"/>
    </location>
</feature>
<dbReference type="PROSITE" id="PS01359">
    <property type="entry name" value="ZF_PHD_1"/>
    <property type="match status" value="1"/>
</dbReference>
<feature type="compositionally biased region" description="Basic and acidic residues" evidence="5">
    <location>
        <begin position="678"/>
        <end position="691"/>
    </location>
</feature>
<dbReference type="SUPFAM" id="SSF57850">
    <property type="entry name" value="RING/U-box"/>
    <property type="match status" value="1"/>
</dbReference>
<dbReference type="InterPro" id="IPR057031">
    <property type="entry name" value="SFR19-like_C"/>
</dbReference>
<feature type="compositionally biased region" description="Basic and acidic residues" evidence="5">
    <location>
        <begin position="1105"/>
        <end position="1163"/>
    </location>
</feature>
<dbReference type="InterPro" id="IPR013083">
    <property type="entry name" value="Znf_RING/FYVE/PHD"/>
</dbReference>
<name>A0A8B8BCJ8_CRAVI</name>
<dbReference type="Pfam" id="PF00628">
    <property type="entry name" value="PHD"/>
    <property type="match status" value="1"/>
</dbReference>
<feature type="compositionally biased region" description="Basic and acidic residues" evidence="5">
    <location>
        <begin position="1254"/>
        <end position="1263"/>
    </location>
</feature>
<feature type="compositionally biased region" description="Acidic residues" evidence="5">
    <location>
        <begin position="41"/>
        <end position="92"/>
    </location>
</feature>
<dbReference type="PANTHER" id="PTHR12618:SF20">
    <property type="entry name" value="PHD AND RING FINGER DOMAIN-CONTAINING PROTEIN 1"/>
    <property type="match status" value="1"/>
</dbReference>
<feature type="region of interest" description="Disordered" evidence="5">
    <location>
        <begin position="296"/>
        <end position="398"/>
    </location>
</feature>
<feature type="compositionally biased region" description="Basic and acidic residues" evidence="5">
    <location>
        <begin position="1034"/>
        <end position="1051"/>
    </location>
</feature>
<dbReference type="Pfam" id="PF23030">
    <property type="entry name" value="SCAF11-like_C"/>
    <property type="match status" value="1"/>
</dbReference>
<sequence length="1854" mass="211087">MENTNSEHGEARDSMNPEKGTIPLTENEAPPQDSENSSVVTDEDVNEDNGEDWETEDETDDEEGEEDEDGSSEEDSGEETEDYEYEEEEDEDLATCPICLDKLRDQDVGTPEACDHTFCLECIQEWAKNVNTCPVDRQVFHLIFAKHAGGEVIFKKITVEDKEQDDPEAEEDPIFCEACGRSDREDRLLLCDGCDLGYHCECLNPPLAEVPAEEWYCPDCEILQEREREGEAAMTVSDDDEIYDIIQEEDVLPHTLRPRVHRRQVARTRLSERVYQQIQEIRRSRFNRRMIILSDVESSESENSASEQAEEDYNEAGPSTSTASANPRKKRARKKKATPCKRKTKRKTSQKRTRATKKSRKGKQPAKRKTKGKTRKRRTRKTRKSTSKRKGSRKVRVVRRIVPEAPVSSVKSRIAKSLGLSKPPAGRTIPLQKRPRERVEDFAPAPLSILGTSNDLYYFHDECENQPSTSGSSSDINRRPRMSSDVKISAKEVLKRTPVVRLPVDSSLRFRPREEMAPVSSSSESTPCDLLGSIFHGQQMLHMNTNKIKIHRDGSLTAVKPHPEEVSKDVPKSSPGDTVECMESPSSPEKKDADGGLGLGSRFLRLPIFAGSSNVELDDKVEIPEEPLEIPLTEDDGLGDSLWTIQKRQQEEQGENSEKADPTSLKPDDTSANTPGETIDKNVKTDQDGEKSVNNPSVVKPNEDHGKLIQKNIGDKSKTSGKGKDNKSRNYRSNQTLISTQKTSKFTDLYSDIDDEINISTTSTSVEKNSQRDSEKSRKPGDKMKNKSVSSKRKVSGEKIVSDLFDDGTRDSVSDCGKAEDLDDFKLEKSPKPGEPPTCKPLEQEDVKFEYEDSNDSVPSTSWSDAGIGSAIITKEEYNDKKWRLDKIQNMEHDLDRNSSSSRKSPRGSRRRSDSRGNEQDPGLLITVAGGSEDRSVAEKTDKNIEMMGQHFARNAELDRQSSKEAKEKASSKSRSSQREEDPIRKEDGEHHKSKSRKNRSRSRSKERRKRSRSRERRERSRSKDRRERSRSRERRDRSRSKERYEGSRSREKSKHKEKRERSRSLEFKSKEKQDRSRSREKRERSKSREKKPRSRSRERRKSKQDRSRSIEGKQENSSERKHDQSRYGDRKQEHSRSTERRRDRSRSIERRRERSLSDEDSRSWSMENLNKKGRGEKRRSRDVNLSPHWQENENRHEKEEKLDVFSYGIKRLHDGKSKKSKKLKTTVTEPIVILSDDEQDPMPKRKSHQSSSRQKDNLEDRISNQIEPIITTRSSLNRHIKDTNIPADPPLPLEELIQPPMPPALSNVVRVLTDSREQRNGKVHNKESARKEEARTKERIGHRHSDDEMEGEYNPECAYDPEFPTVDMEESPTEDQPILLEEAADHVQRNVNPLLHKELPMQSISPLPGPPPPPMPGQGLLGEPSILLPAHAGEPPQSLLSGAGQQIPLQLRMLAPGFHAQQPGGLPPQRQLIVNHPVFMNRPGSFPHIQQLPAGHPLHPRLVSTPGGIVTLQNQFPPRNLSLVSLPGQAGLLNGALDHLPHDPHLILTSDPHGDPRLHHPPHPESHVISLRPEVPVVPMSVAENMPLSIASSEALSMNQPNIIPSVSQLEQISQITKLLNTQAQLAMFGKESKGIEHEHKPDRMEQKSSNVFKVPLPPILTHTLNKVKSDKENLEMVDMDMSSPQDNGNIEIPTSSSEKSERSRRRDKKRSHRHRSEDRHRSTSHEDRVSSTVESQRTFDQIMEDMNNADEIPSSAVELTNKEKYLRKLHLQERVVDEVKTALKPFYSAKKVNKEQYKEILRRAVPKVCHSKSGDINPVKIRALVDAYVAKFNRNMSPPKEEDEDHLKKKNP</sequence>
<feature type="compositionally biased region" description="Basic and acidic residues" evidence="5">
    <location>
        <begin position="1191"/>
        <end position="1200"/>
    </location>
</feature>
<evidence type="ECO:0000313" key="9">
    <source>
        <dbReference type="RefSeq" id="XP_022301142.1"/>
    </source>
</evidence>
<feature type="compositionally biased region" description="Basic and acidic residues" evidence="5">
    <location>
        <begin position="1060"/>
        <end position="1084"/>
    </location>
</feature>
<dbReference type="SUPFAM" id="SSF57903">
    <property type="entry name" value="FYVE/PHD zinc finger"/>
    <property type="match status" value="1"/>
</dbReference>
<evidence type="ECO:0000256" key="5">
    <source>
        <dbReference type="SAM" id="MobiDB-lite"/>
    </source>
</evidence>
<dbReference type="KEGG" id="cvn:111109352"/>
<reference evidence="8" key="1">
    <citation type="submission" date="2024-06" db="UniProtKB">
        <authorList>
            <consortium name="RefSeq"/>
        </authorList>
    </citation>
    <scope>NUCLEOTIDE SEQUENCE [LARGE SCALE GENOMIC DNA]</scope>
</reference>
<evidence type="ECO:0000259" key="6">
    <source>
        <dbReference type="PROSITE" id="PS50016"/>
    </source>
</evidence>
<dbReference type="InterPro" id="IPR019787">
    <property type="entry name" value="Znf_PHD-finger"/>
</dbReference>
<dbReference type="InterPro" id="IPR001965">
    <property type="entry name" value="Znf_PHD"/>
</dbReference>
<feature type="compositionally biased region" description="Basic and acidic residues" evidence="5">
    <location>
        <begin position="842"/>
        <end position="851"/>
    </location>
</feature>
<evidence type="ECO:0000256" key="3">
    <source>
        <dbReference type="ARBA" id="ARBA00022833"/>
    </source>
</evidence>
<feature type="compositionally biased region" description="Basic and acidic residues" evidence="5">
    <location>
        <begin position="648"/>
        <end position="669"/>
    </location>
</feature>
<dbReference type="CDD" id="cd16635">
    <property type="entry name" value="mRING-HC-C3HC3D_PHRF1"/>
    <property type="match status" value="1"/>
</dbReference>
<keyword evidence="1" id="KW-0479">Metal-binding</keyword>
<accession>A0A8B8BCJ8</accession>
<evidence type="ECO:0000313" key="8">
    <source>
        <dbReference type="Proteomes" id="UP000694844"/>
    </source>
</evidence>
<feature type="compositionally biased region" description="Basic and acidic residues" evidence="5">
    <location>
        <begin position="932"/>
        <end position="945"/>
    </location>
</feature>
<dbReference type="PANTHER" id="PTHR12618">
    <property type="entry name" value="PHD AND RING FINGER DOMAIN-CONTAINING PROTEIN 1"/>
    <property type="match status" value="1"/>
</dbReference>